<dbReference type="Proteomes" id="UP000373269">
    <property type="component" value="Chromosome"/>
</dbReference>
<keyword evidence="4" id="KW-1185">Reference proteome</keyword>
<accession>A0ABX6DGG4</accession>
<evidence type="ECO:0000313" key="4">
    <source>
        <dbReference type="Proteomes" id="UP000373269"/>
    </source>
</evidence>
<keyword evidence="1" id="KW-0472">Membrane</keyword>
<dbReference type="RefSeq" id="WP_369594074.1">
    <property type="nucleotide sequence ID" value="NZ_CP045835.1"/>
</dbReference>
<feature type="transmembrane region" description="Helical" evidence="1">
    <location>
        <begin position="47"/>
        <end position="66"/>
    </location>
</feature>
<evidence type="ECO:0000259" key="2">
    <source>
        <dbReference type="Pfam" id="PF13786"/>
    </source>
</evidence>
<dbReference type="EMBL" id="CP045835">
    <property type="protein sequence ID" value="QGG53566.1"/>
    <property type="molecule type" value="Genomic_DNA"/>
</dbReference>
<name>A0ABX6DGG4_9BACI</name>
<dbReference type="Pfam" id="PF13786">
    <property type="entry name" value="DUF4179"/>
    <property type="match status" value="1"/>
</dbReference>
<sequence length="339" mass="38173">MKKSLDERLHEEMNREQEIPDIVQKAFNRSYIEIRSKSKKKKTKKHWLKPISAAAACVVLALGVILSNDTAMAKLKVFLGFDDAGIELASQNGEVQYVGVSQSSQDITVTLENIFTDAYRVGLQMEILPKNMDIKDINHVGIEYRMYDSTGKEIDALISDTKPLTSKGFTDNAEEQMLKGTNETIIYELLLQSNERAWPSLDNAQLVIETIHFITEKKGIVSINGEWPFTLKPMKIVTQSFEAEKAVEGIQLQSATLTNGSMHVSLIVDADLYEDENQFFEWALTNEKGESFYARGANIKSIDGKTIVNLVYPYSIWDEKKQVSLTIKGFGKLTLTSKN</sequence>
<dbReference type="InterPro" id="IPR025436">
    <property type="entry name" value="DUF4179"/>
</dbReference>
<evidence type="ECO:0000313" key="3">
    <source>
        <dbReference type="EMBL" id="QGG53566.1"/>
    </source>
</evidence>
<organism evidence="3 4">
    <name type="scientific">Lysinibacillus pakistanensis</name>
    <dbReference type="NCBI Taxonomy" id="759811"/>
    <lineage>
        <taxon>Bacteria</taxon>
        <taxon>Bacillati</taxon>
        <taxon>Bacillota</taxon>
        <taxon>Bacilli</taxon>
        <taxon>Bacillales</taxon>
        <taxon>Bacillaceae</taxon>
        <taxon>Lysinibacillus</taxon>
    </lineage>
</organism>
<keyword evidence="1" id="KW-1133">Transmembrane helix</keyword>
<keyword evidence="1" id="KW-0812">Transmembrane</keyword>
<protein>
    <submittedName>
        <fullName evidence="3">DUF4179 domain-containing protein</fullName>
    </submittedName>
</protein>
<reference evidence="3 4" key="1">
    <citation type="submission" date="2019-11" db="EMBL/GenBank/DDBJ databases">
        <title>Whole Genome Sequencing and Comparative Genomic Analyses of Lysinibacillus pakistanensis LZH-9, a Halotolerant Strain with Excellent COD Removal Capability.</title>
        <authorList>
            <person name="Zhou H."/>
        </authorList>
    </citation>
    <scope>NUCLEOTIDE SEQUENCE [LARGE SCALE GENOMIC DNA]</scope>
    <source>
        <strain evidence="3 4">LZH-9</strain>
    </source>
</reference>
<feature type="domain" description="DUF4179" evidence="2">
    <location>
        <begin position="43"/>
        <end position="126"/>
    </location>
</feature>
<evidence type="ECO:0000256" key="1">
    <source>
        <dbReference type="SAM" id="Phobius"/>
    </source>
</evidence>
<dbReference type="Gene3D" id="2.60.40.1630">
    <property type="entry name" value="bacillus anthracis domain"/>
    <property type="match status" value="1"/>
</dbReference>
<gene>
    <name evidence="3" type="ORF">GDS87_23035</name>
</gene>
<proteinExistence type="predicted"/>